<protein>
    <submittedName>
        <fullName evidence="8">Conserved predicted small secreted protein</fullName>
    </submittedName>
</protein>
<dbReference type="Pfam" id="PF08085">
    <property type="entry name" value="Entericidin"/>
    <property type="match status" value="1"/>
</dbReference>
<name>B4RDA9_PHEZH</name>
<dbReference type="InterPro" id="IPR012556">
    <property type="entry name" value="Entericidin"/>
</dbReference>
<dbReference type="Proteomes" id="UP000001868">
    <property type="component" value="Chromosome"/>
</dbReference>
<evidence type="ECO:0000256" key="2">
    <source>
        <dbReference type="ARBA" id="ARBA00022475"/>
    </source>
</evidence>
<proteinExistence type="inferred from homology"/>
<reference evidence="8 9" key="1">
    <citation type="journal article" date="2008" name="BMC Genomics">
        <title>Complete genome of Phenylobacterium zucineum - a novel facultative intracellular bacterium isolated from human erythroleukemia cell line K562.</title>
        <authorList>
            <person name="Luo Y."/>
            <person name="Xu X."/>
            <person name="Ding Z."/>
            <person name="Liu Z."/>
            <person name="Zhang B."/>
            <person name="Yan Z."/>
            <person name="Sun J."/>
            <person name="Hu S."/>
            <person name="Hu X."/>
        </authorList>
    </citation>
    <scope>NUCLEOTIDE SEQUENCE [LARGE SCALE GENOMIC DNA]</scope>
    <source>
        <strain evidence="8 9">HLK1</strain>
    </source>
</reference>
<evidence type="ECO:0000256" key="4">
    <source>
        <dbReference type="ARBA" id="ARBA00023136"/>
    </source>
</evidence>
<comment type="similarity">
    <text evidence="1">Belongs to the EcnA/EcnB lipoprotein family.</text>
</comment>
<evidence type="ECO:0000256" key="6">
    <source>
        <dbReference type="ARBA" id="ARBA00023288"/>
    </source>
</evidence>
<evidence type="ECO:0000256" key="3">
    <source>
        <dbReference type="ARBA" id="ARBA00022729"/>
    </source>
</evidence>
<keyword evidence="5" id="KW-0564">Palmitate</keyword>
<feature type="signal peptide" evidence="7">
    <location>
        <begin position="1"/>
        <end position="18"/>
    </location>
</feature>
<evidence type="ECO:0000313" key="9">
    <source>
        <dbReference type="Proteomes" id="UP000001868"/>
    </source>
</evidence>
<keyword evidence="3 7" id="KW-0732">Signal</keyword>
<keyword evidence="4" id="KW-0472">Membrane</keyword>
<dbReference type="AlphaFoldDB" id="B4RDA9"/>
<dbReference type="GO" id="GO:0009636">
    <property type="term" value="P:response to toxic substance"/>
    <property type="evidence" value="ECO:0007669"/>
    <property type="project" value="InterPro"/>
</dbReference>
<dbReference type="HOGENOM" id="CLU_193827_4_1_5"/>
<evidence type="ECO:0000256" key="7">
    <source>
        <dbReference type="SAM" id="SignalP"/>
    </source>
</evidence>
<dbReference type="PROSITE" id="PS51257">
    <property type="entry name" value="PROKAR_LIPOPROTEIN"/>
    <property type="match status" value="1"/>
</dbReference>
<evidence type="ECO:0000256" key="1">
    <source>
        <dbReference type="ARBA" id="ARBA00010296"/>
    </source>
</evidence>
<dbReference type="STRING" id="450851.PHZ_c0299"/>
<evidence type="ECO:0000313" key="8">
    <source>
        <dbReference type="EMBL" id="ACG76713.1"/>
    </source>
</evidence>
<gene>
    <name evidence="8" type="ordered locus">PHZ_c0299</name>
</gene>
<keyword evidence="2" id="KW-1003">Cell membrane</keyword>
<keyword evidence="6" id="KW-0449">Lipoprotein</keyword>
<organism evidence="8 9">
    <name type="scientific">Phenylobacterium zucineum (strain HLK1)</name>
    <dbReference type="NCBI Taxonomy" id="450851"/>
    <lineage>
        <taxon>Bacteria</taxon>
        <taxon>Pseudomonadati</taxon>
        <taxon>Pseudomonadota</taxon>
        <taxon>Alphaproteobacteria</taxon>
        <taxon>Caulobacterales</taxon>
        <taxon>Caulobacteraceae</taxon>
        <taxon>Phenylobacterium</taxon>
    </lineage>
</organism>
<feature type="chain" id="PRO_5002825351" evidence="7">
    <location>
        <begin position="19"/>
        <end position="45"/>
    </location>
</feature>
<sequence length="45" mass="4411">MRKVLIMAAFAASLAVSACNTVSGAGQDVQAAGSAVTDAAEDVKN</sequence>
<accession>B4RDA9</accession>
<dbReference type="eggNOG" id="COG5510">
    <property type="taxonomic scope" value="Bacteria"/>
</dbReference>
<dbReference type="EMBL" id="CP000747">
    <property type="protein sequence ID" value="ACG76713.1"/>
    <property type="molecule type" value="Genomic_DNA"/>
</dbReference>
<keyword evidence="9" id="KW-1185">Reference proteome</keyword>
<evidence type="ECO:0000256" key="5">
    <source>
        <dbReference type="ARBA" id="ARBA00023139"/>
    </source>
</evidence>
<dbReference type="GO" id="GO:0016020">
    <property type="term" value="C:membrane"/>
    <property type="evidence" value="ECO:0007669"/>
    <property type="project" value="InterPro"/>
</dbReference>
<dbReference type="KEGG" id="pzu:PHZ_c0299"/>
<dbReference type="RefSeq" id="WP_012520861.1">
    <property type="nucleotide sequence ID" value="NC_011144.1"/>
</dbReference>